<keyword evidence="3" id="KW-1185">Reference proteome</keyword>
<proteinExistence type="predicted"/>
<protein>
    <recommendedName>
        <fullName evidence="4">Secreted protein</fullName>
    </recommendedName>
</protein>
<accession>A0A9P6NEG6</accession>
<keyword evidence="1" id="KW-0732">Signal</keyword>
<organism evidence="2 3">
    <name type="scientific">Cronartium quercuum f. sp. fusiforme G11</name>
    <dbReference type="NCBI Taxonomy" id="708437"/>
    <lineage>
        <taxon>Eukaryota</taxon>
        <taxon>Fungi</taxon>
        <taxon>Dikarya</taxon>
        <taxon>Basidiomycota</taxon>
        <taxon>Pucciniomycotina</taxon>
        <taxon>Pucciniomycetes</taxon>
        <taxon>Pucciniales</taxon>
        <taxon>Coleosporiaceae</taxon>
        <taxon>Cronartium</taxon>
    </lineage>
</organism>
<name>A0A9P6NEG6_9BASI</name>
<feature type="signal peptide" evidence="1">
    <location>
        <begin position="1"/>
        <end position="19"/>
    </location>
</feature>
<dbReference type="Proteomes" id="UP000886653">
    <property type="component" value="Unassembled WGS sequence"/>
</dbReference>
<feature type="chain" id="PRO_5040326360" description="Secreted protein" evidence="1">
    <location>
        <begin position="20"/>
        <end position="102"/>
    </location>
</feature>
<evidence type="ECO:0000313" key="3">
    <source>
        <dbReference type="Proteomes" id="UP000886653"/>
    </source>
</evidence>
<reference evidence="2" key="1">
    <citation type="submission" date="2013-11" db="EMBL/GenBank/DDBJ databases">
        <title>Genome sequence of the fusiform rust pathogen reveals effectors for host alternation and coevolution with pine.</title>
        <authorList>
            <consortium name="DOE Joint Genome Institute"/>
            <person name="Smith K."/>
            <person name="Pendleton A."/>
            <person name="Kubisiak T."/>
            <person name="Anderson C."/>
            <person name="Salamov A."/>
            <person name="Aerts A."/>
            <person name="Riley R."/>
            <person name="Clum A."/>
            <person name="Lindquist E."/>
            <person name="Ence D."/>
            <person name="Campbell M."/>
            <person name="Kronenberg Z."/>
            <person name="Feau N."/>
            <person name="Dhillon B."/>
            <person name="Hamelin R."/>
            <person name="Burleigh J."/>
            <person name="Smith J."/>
            <person name="Yandell M."/>
            <person name="Nelson C."/>
            <person name="Grigoriev I."/>
            <person name="Davis J."/>
        </authorList>
    </citation>
    <scope>NUCLEOTIDE SEQUENCE</scope>
    <source>
        <strain evidence="2">G11</strain>
    </source>
</reference>
<evidence type="ECO:0008006" key="4">
    <source>
        <dbReference type="Google" id="ProtNLM"/>
    </source>
</evidence>
<evidence type="ECO:0000313" key="2">
    <source>
        <dbReference type="EMBL" id="KAG0142533.1"/>
    </source>
</evidence>
<dbReference type="AlphaFoldDB" id="A0A9P6NEG6"/>
<dbReference type="EMBL" id="MU167345">
    <property type="protein sequence ID" value="KAG0142533.1"/>
    <property type="molecule type" value="Genomic_DNA"/>
</dbReference>
<comment type="caution">
    <text evidence="2">The sequence shown here is derived from an EMBL/GenBank/DDBJ whole genome shotgun (WGS) entry which is preliminary data.</text>
</comment>
<gene>
    <name evidence="2" type="ORF">CROQUDRAFT_97414</name>
</gene>
<sequence>MVFLPIALCLGTYDPLAFAQAESTVIKGGARSREQPHRGSKAMTGLVLEQSKVRSGYMRKAHGGVRESITHQKLFGFPTFAGGLKKQKTPSPEVQLILQESF</sequence>
<evidence type="ECO:0000256" key="1">
    <source>
        <dbReference type="SAM" id="SignalP"/>
    </source>
</evidence>